<name>A0ABD1J0C4_9TELE</name>
<gene>
    <name evidence="2" type="ORF">ACEWY4_024112</name>
</gene>
<comment type="caution">
    <text evidence="2">The sequence shown here is derived from an EMBL/GenBank/DDBJ whole genome shotgun (WGS) entry which is preliminary data.</text>
</comment>
<accession>A0ABD1J0C4</accession>
<keyword evidence="1" id="KW-0812">Transmembrane</keyword>
<evidence type="ECO:0000256" key="1">
    <source>
        <dbReference type="SAM" id="Phobius"/>
    </source>
</evidence>
<keyword evidence="3" id="KW-1185">Reference proteome</keyword>
<dbReference type="Pfam" id="PF15158">
    <property type="entry name" value="TMEM249"/>
    <property type="match status" value="1"/>
</dbReference>
<feature type="transmembrane region" description="Helical" evidence="1">
    <location>
        <begin position="76"/>
        <end position="95"/>
    </location>
</feature>
<proteinExistence type="predicted"/>
<evidence type="ECO:0008006" key="4">
    <source>
        <dbReference type="Google" id="ProtNLM"/>
    </source>
</evidence>
<sequence length="205" mass="23777">MPTTLISKYRDKLFVTNQALTLKILKNPLFPFVQKDNVYVYEYLHDHLVKGALLFLASAICMAVYTKVLVSSHSFITFFLFSMGVSIWLICSGSFRRRLVLDPDKGEYRFYVHTHLRHRGPLNQIYIRITAQKSGQKLMFRLILNGYKIDCHTLCGFSEKYRLLECQGRTIASNLKLNYFDYLDTSKRHCVIHLPPNADATDKAV</sequence>
<organism evidence="2 3">
    <name type="scientific">Coilia grayii</name>
    <name type="common">Gray's grenadier anchovy</name>
    <dbReference type="NCBI Taxonomy" id="363190"/>
    <lineage>
        <taxon>Eukaryota</taxon>
        <taxon>Metazoa</taxon>
        <taxon>Chordata</taxon>
        <taxon>Craniata</taxon>
        <taxon>Vertebrata</taxon>
        <taxon>Euteleostomi</taxon>
        <taxon>Actinopterygii</taxon>
        <taxon>Neopterygii</taxon>
        <taxon>Teleostei</taxon>
        <taxon>Clupei</taxon>
        <taxon>Clupeiformes</taxon>
        <taxon>Clupeoidei</taxon>
        <taxon>Engraulidae</taxon>
        <taxon>Coilinae</taxon>
        <taxon>Coilia</taxon>
    </lineage>
</organism>
<evidence type="ECO:0000313" key="2">
    <source>
        <dbReference type="EMBL" id="KAL2080319.1"/>
    </source>
</evidence>
<keyword evidence="1" id="KW-1133">Transmembrane helix</keyword>
<dbReference type="Proteomes" id="UP001591681">
    <property type="component" value="Unassembled WGS sequence"/>
</dbReference>
<protein>
    <recommendedName>
        <fullName evidence="4">Transmembrane protein 249</fullName>
    </recommendedName>
</protein>
<keyword evidence="1" id="KW-0472">Membrane</keyword>
<evidence type="ECO:0000313" key="3">
    <source>
        <dbReference type="Proteomes" id="UP001591681"/>
    </source>
</evidence>
<dbReference type="AlphaFoldDB" id="A0ABD1J0C4"/>
<dbReference type="PANTHER" id="PTHR35442:SF1">
    <property type="entry name" value="CATION CHANNEL SPERM-ASSOCIATED AUXILIARY SUBUNIT TMEM249"/>
    <property type="match status" value="1"/>
</dbReference>
<dbReference type="EMBL" id="JBHFQA010000021">
    <property type="protein sequence ID" value="KAL2080319.1"/>
    <property type="molecule type" value="Genomic_DNA"/>
</dbReference>
<dbReference type="PANTHER" id="PTHR35442">
    <property type="entry name" value="TRANSMEMBRANE PROTEIN 249"/>
    <property type="match status" value="1"/>
</dbReference>
<reference evidence="2 3" key="1">
    <citation type="submission" date="2024-09" db="EMBL/GenBank/DDBJ databases">
        <title>A chromosome-level genome assembly of Gray's grenadier anchovy, Coilia grayii.</title>
        <authorList>
            <person name="Fu Z."/>
        </authorList>
    </citation>
    <scope>NUCLEOTIDE SEQUENCE [LARGE SCALE GENOMIC DNA]</scope>
    <source>
        <strain evidence="2">G4</strain>
        <tissue evidence="2">Muscle</tissue>
    </source>
</reference>
<dbReference type="InterPro" id="IPR027861">
    <property type="entry name" value="TMEM249"/>
</dbReference>